<evidence type="ECO:0000256" key="2">
    <source>
        <dbReference type="ARBA" id="ARBA00023015"/>
    </source>
</evidence>
<dbReference type="FunFam" id="3.30.730.10:FF:000001">
    <property type="entry name" value="Ethylene-responsive transcription factor 2"/>
    <property type="match status" value="1"/>
</dbReference>
<name>A0A8J5F9U7_ZINOF</name>
<sequence>MRFAPAMSPEDELLSAYRRGWELSAMVSALTHVVSGEQTGRRQPPPVVVDALSVASSPSPSSSSSSHVTSVYSPPSSFGGSRRGGGASAAAPELALRYYHRSSAADQPRSYRGEASQLAAAAAAVSEQSPRGGLHRILIPHPAPATMNAPEASPASSEGERPTERRKYRGVRQRPWGKWAAEIRDPVKASRVWLGTFETAEDAARAYDEAALRFRGSRAKLNFPENVVQLPAADSGARAPTHDPATARDYLAYSRLLEGSPSDARRDHQAVFGNYGTVASESGGSMQSHSFPASSVSSSSFSPFHASDQAMNWGGEMAELPESSWMDSSQFPPPSSSSG</sequence>
<feature type="compositionally biased region" description="Low complexity" evidence="6">
    <location>
        <begin position="52"/>
        <end position="80"/>
    </location>
</feature>
<accession>A0A8J5F9U7</accession>
<reference evidence="8 9" key="1">
    <citation type="submission" date="2020-08" db="EMBL/GenBank/DDBJ databases">
        <title>Plant Genome Project.</title>
        <authorList>
            <person name="Zhang R.-G."/>
        </authorList>
    </citation>
    <scope>NUCLEOTIDE SEQUENCE [LARGE SCALE GENOMIC DNA]</scope>
    <source>
        <tissue evidence="8">Rhizome</tissue>
    </source>
</reference>
<dbReference type="OrthoDB" id="1925932at2759"/>
<evidence type="ECO:0000256" key="5">
    <source>
        <dbReference type="ARBA" id="ARBA00023242"/>
    </source>
</evidence>
<dbReference type="InterPro" id="IPR001471">
    <property type="entry name" value="AP2/ERF_dom"/>
</dbReference>
<keyword evidence="4" id="KW-0804">Transcription</keyword>
<evidence type="ECO:0000256" key="3">
    <source>
        <dbReference type="ARBA" id="ARBA00023125"/>
    </source>
</evidence>
<evidence type="ECO:0000259" key="7">
    <source>
        <dbReference type="PROSITE" id="PS51032"/>
    </source>
</evidence>
<dbReference type="GO" id="GO:0005634">
    <property type="term" value="C:nucleus"/>
    <property type="evidence" value="ECO:0007669"/>
    <property type="project" value="UniProtKB-SubCell"/>
</dbReference>
<dbReference type="GO" id="GO:0009873">
    <property type="term" value="P:ethylene-activated signaling pathway"/>
    <property type="evidence" value="ECO:0007669"/>
    <property type="project" value="InterPro"/>
</dbReference>
<dbReference type="SMART" id="SM00380">
    <property type="entry name" value="AP2"/>
    <property type="match status" value="1"/>
</dbReference>
<comment type="caution">
    <text evidence="8">The sequence shown here is derived from an EMBL/GenBank/DDBJ whole genome shotgun (WGS) entry which is preliminary data.</text>
</comment>
<feature type="region of interest" description="Disordered" evidence="6">
    <location>
        <begin position="52"/>
        <end position="87"/>
    </location>
</feature>
<evidence type="ECO:0000313" key="8">
    <source>
        <dbReference type="EMBL" id="KAG6482890.1"/>
    </source>
</evidence>
<dbReference type="PROSITE" id="PS51032">
    <property type="entry name" value="AP2_ERF"/>
    <property type="match status" value="1"/>
</dbReference>
<evidence type="ECO:0000313" key="9">
    <source>
        <dbReference type="Proteomes" id="UP000734854"/>
    </source>
</evidence>
<dbReference type="PANTHER" id="PTHR31190:SF473">
    <property type="entry name" value="OS05G0437100 PROTEIN"/>
    <property type="match status" value="1"/>
</dbReference>
<organism evidence="8 9">
    <name type="scientific">Zingiber officinale</name>
    <name type="common">Ginger</name>
    <name type="synonym">Amomum zingiber</name>
    <dbReference type="NCBI Taxonomy" id="94328"/>
    <lineage>
        <taxon>Eukaryota</taxon>
        <taxon>Viridiplantae</taxon>
        <taxon>Streptophyta</taxon>
        <taxon>Embryophyta</taxon>
        <taxon>Tracheophyta</taxon>
        <taxon>Spermatophyta</taxon>
        <taxon>Magnoliopsida</taxon>
        <taxon>Liliopsida</taxon>
        <taxon>Zingiberales</taxon>
        <taxon>Zingiberaceae</taxon>
        <taxon>Zingiber</taxon>
    </lineage>
</organism>
<feature type="region of interest" description="Disordered" evidence="6">
    <location>
        <begin position="141"/>
        <end position="170"/>
    </location>
</feature>
<gene>
    <name evidence="8" type="ORF">ZIOFF_059529</name>
</gene>
<evidence type="ECO:0000256" key="6">
    <source>
        <dbReference type="SAM" id="MobiDB-lite"/>
    </source>
</evidence>
<dbReference type="GO" id="GO:0003677">
    <property type="term" value="F:DNA binding"/>
    <property type="evidence" value="ECO:0007669"/>
    <property type="project" value="UniProtKB-KW"/>
</dbReference>
<feature type="domain" description="AP2/ERF" evidence="7">
    <location>
        <begin position="167"/>
        <end position="224"/>
    </location>
</feature>
<keyword evidence="9" id="KW-1185">Reference proteome</keyword>
<dbReference type="PANTHER" id="PTHR31190">
    <property type="entry name" value="DNA-BINDING DOMAIN"/>
    <property type="match status" value="1"/>
</dbReference>
<proteinExistence type="predicted"/>
<dbReference type="InterPro" id="IPR044808">
    <property type="entry name" value="ERF_plant"/>
</dbReference>
<dbReference type="EMBL" id="JACMSC010000016">
    <property type="protein sequence ID" value="KAG6482890.1"/>
    <property type="molecule type" value="Genomic_DNA"/>
</dbReference>
<evidence type="ECO:0000256" key="4">
    <source>
        <dbReference type="ARBA" id="ARBA00023163"/>
    </source>
</evidence>
<dbReference type="AlphaFoldDB" id="A0A8J5F9U7"/>
<feature type="region of interest" description="Disordered" evidence="6">
    <location>
        <begin position="283"/>
        <end position="339"/>
    </location>
</feature>
<dbReference type="Proteomes" id="UP000734854">
    <property type="component" value="Unassembled WGS sequence"/>
</dbReference>
<comment type="subcellular location">
    <subcellularLocation>
        <location evidence="1">Nucleus</location>
    </subcellularLocation>
</comment>
<keyword evidence="3" id="KW-0238">DNA-binding</keyword>
<dbReference type="Pfam" id="PF00847">
    <property type="entry name" value="AP2"/>
    <property type="match status" value="1"/>
</dbReference>
<protein>
    <recommendedName>
        <fullName evidence="7">AP2/ERF domain-containing protein</fullName>
    </recommendedName>
</protein>
<keyword evidence="2" id="KW-0805">Transcription regulation</keyword>
<dbReference type="GO" id="GO:0003700">
    <property type="term" value="F:DNA-binding transcription factor activity"/>
    <property type="evidence" value="ECO:0007669"/>
    <property type="project" value="InterPro"/>
</dbReference>
<evidence type="ECO:0000256" key="1">
    <source>
        <dbReference type="ARBA" id="ARBA00004123"/>
    </source>
</evidence>
<dbReference type="CDD" id="cd00018">
    <property type="entry name" value="AP2"/>
    <property type="match status" value="1"/>
</dbReference>
<feature type="compositionally biased region" description="Low complexity" evidence="6">
    <location>
        <begin position="288"/>
        <end position="307"/>
    </location>
</feature>
<keyword evidence="5" id="KW-0539">Nucleus</keyword>